<dbReference type="RefSeq" id="WP_146407713.1">
    <property type="nucleotide sequence ID" value="NZ_SJPU01000002.1"/>
</dbReference>
<reference evidence="1 2" key="1">
    <citation type="journal article" date="2020" name="Antonie Van Leeuwenhoek">
        <title>Rhodopirellula heiligendammensis sp. nov., Rhodopirellula pilleata sp. nov., and Rhodopirellula solitaria sp. nov. isolated from natural or artificial marine surfaces in Northern Germany and California, USA, and emended description of the genus Rhodopirellula.</title>
        <authorList>
            <person name="Kallscheuer N."/>
            <person name="Wiegand S."/>
            <person name="Jogler M."/>
            <person name="Boedeker C."/>
            <person name="Peeters S.H."/>
            <person name="Rast P."/>
            <person name="Heuer A."/>
            <person name="Jetten M.S.M."/>
            <person name="Rohde M."/>
            <person name="Jogler C."/>
        </authorList>
    </citation>
    <scope>NUCLEOTIDE SEQUENCE [LARGE SCALE GENOMIC DNA]</scope>
    <source>
        <strain evidence="1 2">Poly21</strain>
    </source>
</reference>
<evidence type="ECO:0000313" key="1">
    <source>
        <dbReference type="EMBL" id="TWU15962.1"/>
    </source>
</evidence>
<proteinExistence type="predicted"/>
<accession>A0A5C6BVQ3</accession>
<keyword evidence="2" id="KW-1185">Reference proteome</keyword>
<dbReference type="AlphaFoldDB" id="A0A5C6BVQ3"/>
<protein>
    <submittedName>
        <fullName evidence="1">Uncharacterized protein</fullName>
    </submittedName>
</protein>
<organism evidence="1 2">
    <name type="scientific">Allorhodopirellula heiligendammensis</name>
    <dbReference type="NCBI Taxonomy" id="2714739"/>
    <lineage>
        <taxon>Bacteria</taxon>
        <taxon>Pseudomonadati</taxon>
        <taxon>Planctomycetota</taxon>
        <taxon>Planctomycetia</taxon>
        <taxon>Pirellulales</taxon>
        <taxon>Pirellulaceae</taxon>
        <taxon>Allorhodopirellula</taxon>
    </lineage>
</organism>
<dbReference type="EMBL" id="SJPU01000002">
    <property type="protein sequence ID" value="TWU15962.1"/>
    <property type="molecule type" value="Genomic_DNA"/>
</dbReference>
<dbReference type="Proteomes" id="UP000319908">
    <property type="component" value="Unassembled WGS sequence"/>
</dbReference>
<gene>
    <name evidence="1" type="ORF">Poly21_31660</name>
</gene>
<dbReference type="OrthoDB" id="9856658at2"/>
<name>A0A5C6BVQ3_9BACT</name>
<sequence>MLTLPISPEHFHAIAIAGKPAAKLRDKLKVGKRRIDFTVRIHGDLVVNADETKAATKSIPASELLAGVLAHFGPRKRKSIVDEILAARAAKGYKIDEAANDEAARLIRETQIHGTATRRGAVTGKLTAEIV</sequence>
<comment type="caution">
    <text evidence="1">The sequence shown here is derived from an EMBL/GenBank/DDBJ whole genome shotgun (WGS) entry which is preliminary data.</text>
</comment>
<evidence type="ECO:0000313" key="2">
    <source>
        <dbReference type="Proteomes" id="UP000319908"/>
    </source>
</evidence>